<proteinExistence type="inferred from homology"/>
<evidence type="ECO:0000259" key="16">
    <source>
        <dbReference type="Pfam" id="PF03416"/>
    </source>
</evidence>
<name>A0A1D6DSX8_MAIZE</name>
<keyword evidence="5 13" id="KW-0645">Protease</keyword>
<dbReference type="SMR" id="A0A1D6DSX8"/>
<feature type="transmembrane region" description="Helical" evidence="15">
    <location>
        <begin position="389"/>
        <end position="405"/>
    </location>
</feature>
<dbReference type="ExpressionAtlas" id="A0A1D6DSX8">
    <property type="expression patterns" value="baseline and differential"/>
</dbReference>
<dbReference type="EC" id="3.4.22.-" evidence="13"/>
<comment type="subcellular location">
    <subcellularLocation>
        <location evidence="1 13">Cytoplasm</location>
    </subcellularLocation>
</comment>
<reference evidence="17" key="1">
    <citation type="submission" date="2015-12" db="EMBL/GenBank/DDBJ databases">
        <title>Update maize B73 reference genome by single molecule sequencing technologies.</title>
        <authorList>
            <consortium name="Maize Genome Sequencing Project"/>
            <person name="Ware D."/>
        </authorList>
    </citation>
    <scope>NUCLEOTIDE SEQUENCE [LARGE SCALE GENOMIC DNA]</scope>
    <source>
        <tissue evidence="17">Seedling</tissue>
    </source>
</reference>
<dbReference type="GO" id="GO:0015031">
    <property type="term" value="P:protein transport"/>
    <property type="evidence" value="ECO:0007669"/>
    <property type="project" value="UniProtKB-KW"/>
</dbReference>
<evidence type="ECO:0000256" key="11">
    <source>
        <dbReference type="ARBA" id="ARBA00038724"/>
    </source>
</evidence>
<dbReference type="FunCoup" id="A0A1D6DSX8">
    <property type="interactions" value="3328"/>
</dbReference>
<keyword evidence="15" id="KW-0472">Membrane</keyword>
<dbReference type="STRING" id="4577.A0A1D6DSX8"/>
<dbReference type="GO" id="GO:0008234">
    <property type="term" value="F:cysteine-type peptidase activity"/>
    <property type="evidence" value="ECO:0007669"/>
    <property type="project" value="UniProtKB-KW"/>
</dbReference>
<feature type="domain" description="Peptidase C54 catalytic" evidence="16">
    <location>
        <begin position="146"/>
        <end position="468"/>
    </location>
</feature>
<evidence type="ECO:0000256" key="8">
    <source>
        <dbReference type="ARBA" id="ARBA00022927"/>
    </source>
</evidence>
<feature type="compositionally biased region" description="Acidic residues" evidence="14">
    <location>
        <begin position="510"/>
        <end position="526"/>
    </location>
</feature>
<dbReference type="PANTHER" id="PTHR22624">
    <property type="entry name" value="CYSTEINE PROTEASE ATG4"/>
    <property type="match status" value="1"/>
</dbReference>
<gene>
    <name evidence="17" type="ORF">ZEAMMB73_Zm00001d001790</name>
</gene>
<evidence type="ECO:0000256" key="3">
    <source>
        <dbReference type="ARBA" id="ARBA00022448"/>
    </source>
</evidence>
<dbReference type="SUPFAM" id="SSF54001">
    <property type="entry name" value="Cysteine proteinases"/>
    <property type="match status" value="1"/>
</dbReference>
<dbReference type="Pfam" id="PF03416">
    <property type="entry name" value="Peptidase_C54"/>
    <property type="match status" value="1"/>
</dbReference>
<dbReference type="InterPro" id="IPR038765">
    <property type="entry name" value="Papain-like_cys_pep_sf"/>
</dbReference>
<dbReference type="PANTHER" id="PTHR22624:SF49">
    <property type="entry name" value="CYSTEINE PROTEASE"/>
    <property type="match status" value="1"/>
</dbReference>
<organism evidence="17">
    <name type="scientific">Zea mays</name>
    <name type="common">Maize</name>
    <dbReference type="NCBI Taxonomy" id="4577"/>
    <lineage>
        <taxon>Eukaryota</taxon>
        <taxon>Viridiplantae</taxon>
        <taxon>Streptophyta</taxon>
        <taxon>Embryophyta</taxon>
        <taxon>Tracheophyta</taxon>
        <taxon>Spermatophyta</taxon>
        <taxon>Magnoliopsida</taxon>
        <taxon>Liliopsida</taxon>
        <taxon>Poales</taxon>
        <taxon>Poaceae</taxon>
        <taxon>PACMAD clade</taxon>
        <taxon>Panicoideae</taxon>
        <taxon>Andropogonodae</taxon>
        <taxon>Andropogoneae</taxon>
        <taxon>Tripsacinae</taxon>
        <taxon>Zea</taxon>
    </lineage>
</organism>
<dbReference type="EMBL" id="CM007648">
    <property type="protein sequence ID" value="ONM12000.1"/>
    <property type="molecule type" value="Genomic_DNA"/>
</dbReference>
<dbReference type="GO" id="GO:0005737">
    <property type="term" value="C:cytoplasm"/>
    <property type="evidence" value="ECO:0007669"/>
    <property type="project" value="UniProtKB-SubCell"/>
</dbReference>
<dbReference type="IntAct" id="A0A1D6DSX8">
    <property type="interactions" value="11"/>
</dbReference>
<dbReference type="GO" id="GO:0006914">
    <property type="term" value="P:autophagy"/>
    <property type="evidence" value="ECO:0007669"/>
    <property type="project" value="UniProtKB-KW"/>
</dbReference>
<evidence type="ECO:0000256" key="7">
    <source>
        <dbReference type="ARBA" id="ARBA00022807"/>
    </source>
</evidence>
<dbReference type="InParanoid" id="A0A1D6DSX8"/>
<keyword evidence="4 13" id="KW-0963">Cytoplasm</keyword>
<protein>
    <recommendedName>
        <fullName evidence="13">Cysteine protease</fullName>
        <ecNumber evidence="13">3.4.22.-</ecNumber>
    </recommendedName>
</protein>
<evidence type="ECO:0000256" key="6">
    <source>
        <dbReference type="ARBA" id="ARBA00022801"/>
    </source>
</evidence>
<keyword evidence="6 13" id="KW-0378">Hydrolase</keyword>
<dbReference type="InterPro" id="IPR005078">
    <property type="entry name" value="Peptidase_C54"/>
</dbReference>
<comment type="similarity">
    <text evidence="2 13">Belongs to the peptidase C54 family.</text>
</comment>
<keyword evidence="15" id="KW-1133">Transmembrane helix</keyword>
<keyword evidence="7" id="KW-0788">Thiol protease</keyword>
<sequence>MTSLPERGESPVPPLDSLRQDSAVTVLAAAAVASSSAGSDRKEDSGSRQPKASILSGVFSPPFAIFEGQQQGSSSPACDARSTKSSSGSYGLSRILRRFVGSGSMWRLLGCGRVLTSSDVWFLGKCYKVSPEEEESGDSESDSGHAAFLEDFSSRIWITYRKGFDAISDSKLTSDVNWGCMVRSSQMLVAQALIFHHLGRSWRKPPEKPYNPDYIGVLHLFGDSEACAFSIHNLLQAGRNYGLAAGSWLGPYAMCRAWQTLIRTNREQADAVDGKENFPMALYVVSGDEDGERGGAPVVCIDVAAQLCSDFNKGPSTWSPILLLVPLVLGLDKINPRYIPLLKETFMFPQSLGILGGKPGTSTYIAGVQDDRALYLDPHEVQMVNLHTFYIYLACICIYFINLYSNGINTGMFSMCQTVDIALDNLEADTSSYHCSVVRALALEQIDPSLAIGFYCRDKDDFDDFCSRASELAEKANGAPLFTVVQSIEPSKQMYKQDDGLGCSGSSMANDDDLDGSGEAEEWQIL</sequence>
<evidence type="ECO:0000256" key="5">
    <source>
        <dbReference type="ARBA" id="ARBA00022670"/>
    </source>
</evidence>
<dbReference type="GO" id="GO:0019786">
    <property type="term" value="F:protein-phosphatidylethanolamide deconjugating activity"/>
    <property type="evidence" value="ECO:0007669"/>
    <property type="project" value="InterPro"/>
</dbReference>
<dbReference type="AlphaFoldDB" id="A0A1D6DSX8"/>
<feature type="region of interest" description="Disordered" evidence="14">
    <location>
        <begin position="506"/>
        <end position="526"/>
    </location>
</feature>
<feature type="region of interest" description="Disordered" evidence="14">
    <location>
        <begin position="33"/>
        <end position="53"/>
    </location>
</feature>
<comment type="function">
    <text evidence="12">Cysteine protease that plays a key role in autophagy by mediating both proteolytic activation and delipidation of ATG8 family proteins. The protease activity is required for proteolytic activation of ATG8 family proteins: cleaves the C-terminal amino acid of ATG8 proteins to reveal a C-terminal glycine. Exposure of the glycine at the C-terminus is essential for ATG8 proteins conjugation to phosphatidylethanolamine (PE) and insertion to membranes, which is necessary for autophagy. In addition to the protease activity, also mediates delipidation of PE-conjugated ATG8 proteins.</text>
</comment>
<dbReference type="OMA" id="TGFGCMI"/>
<evidence type="ECO:0000256" key="9">
    <source>
        <dbReference type="ARBA" id="ARBA00023006"/>
    </source>
</evidence>
<accession>A0A1D6DSX8</accession>
<evidence type="ECO:0000256" key="1">
    <source>
        <dbReference type="ARBA" id="ARBA00004496"/>
    </source>
</evidence>
<evidence type="ECO:0000256" key="14">
    <source>
        <dbReference type="SAM" id="MobiDB-lite"/>
    </source>
</evidence>
<evidence type="ECO:0000256" key="4">
    <source>
        <dbReference type="ARBA" id="ARBA00022490"/>
    </source>
</evidence>
<keyword evidence="8 13" id="KW-0653">Protein transport</keyword>
<comment type="subunit">
    <text evidence="11">Interacts with ATG8.</text>
</comment>
<evidence type="ECO:0000256" key="12">
    <source>
        <dbReference type="ARBA" id="ARBA00045891"/>
    </source>
</evidence>
<keyword evidence="9 13" id="KW-0072">Autophagy</keyword>
<evidence type="ECO:0000256" key="10">
    <source>
        <dbReference type="ARBA" id="ARBA00029362"/>
    </source>
</evidence>
<feature type="region of interest" description="Disordered" evidence="14">
    <location>
        <begin position="68"/>
        <end position="89"/>
    </location>
</feature>
<dbReference type="InterPro" id="IPR046792">
    <property type="entry name" value="Peptidase_C54_cat"/>
</dbReference>
<dbReference type="GO" id="GO:0006508">
    <property type="term" value="P:proteolysis"/>
    <property type="evidence" value="ECO:0007669"/>
    <property type="project" value="UniProtKB-KW"/>
</dbReference>
<evidence type="ECO:0000313" key="17">
    <source>
        <dbReference type="EMBL" id="ONM12000.1"/>
    </source>
</evidence>
<keyword evidence="15" id="KW-0812">Transmembrane</keyword>
<keyword evidence="3" id="KW-0813">Transport</keyword>
<evidence type="ECO:0000256" key="15">
    <source>
        <dbReference type="SAM" id="Phobius"/>
    </source>
</evidence>
<evidence type="ECO:0000256" key="2">
    <source>
        <dbReference type="ARBA" id="ARBA00010958"/>
    </source>
</evidence>
<comment type="catalytic activity">
    <reaction evidence="10">
        <text>[protein]-C-terminal L-amino acid-glycyl-phosphatidylethanolamide + H2O = [protein]-C-terminal L-amino acid-glycine + a 1,2-diacyl-sn-glycero-3-phosphoethanolamine</text>
        <dbReference type="Rhea" id="RHEA:67548"/>
        <dbReference type="Rhea" id="RHEA-COMP:17323"/>
        <dbReference type="Rhea" id="RHEA-COMP:17324"/>
        <dbReference type="ChEBI" id="CHEBI:15377"/>
        <dbReference type="ChEBI" id="CHEBI:64612"/>
        <dbReference type="ChEBI" id="CHEBI:172940"/>
        <dbReference type="ChEBI" id="CHEBI:172941"/>
    </reaction>
    <physiologicalReaction direction="left-to-right" evidence="10">
        <dbReference type="Rhea" id="RHEA:67549"/>
    </physiologicalReaction>
</comment>
<evidence type="ECO:0000256" key="13">
    <source>
        <dbReference type="RuleBase" id="RU363115"/>
    </source>
</evidence>